<gene>
    <name evidence="3" type="primary">infB_37</name>
    <name evidence="3" type="ORF">SDC9_139967</name>
</gene>
<accession>A0A645DU40</accession>
<sequence length="107" mass="11752">MKGMLAPVFEEVILGQATVRQTFKVSKIGTIAGCMVTDGKFVRDCSVRLIRDGVVVYEGKLGSLKRFQNDAKEVAAGYECGVTIENFNDIKDGDLIEAYGQEEVEQN</sequence>
<dbReference type="FunFam" id="2.40.30.10:FF:000008">
    <property type="entry name" value="Translation initiation factor IF-2"/>
    <property type="match status" value="1"/>
</dbReference>
<evidence type="ECO:0000256" key="2">
    <source>
        <dbReference type="ARBA" id="ARBA00023134"/>
    </source>
</evidence>
<evidence type="ECO:0000313" key="3">
    <source>
        <dbReference type="EMBL" id="MPM92831.1"/>
    </source>
</evidence>
<dbReference type="InterPro" id="IPR009000">
    <property type="entry name" value="Transl_B-barrel_sf"/>
</dbReference>
<keyword evidence="1" id="KW-0547">Nucleotide-binding</keyword>
<keyword evidence="3" id="KW-0396">Initiation factor</keyword>
<dbReference type="GO" id="GO:0005829">
    <property type="term" value="C:cytosol"/>
    <property type="evidence" value="ECO:0007669"/>
    <property type="project" value="TreeGrafter"/>
</dbReference>
<dbReference type="SUPFAM" id="SSF50447">
    <property type="entry name" value="Translation proteins"/>
    <property type="match status" value="1"/>
</dbReference>
<dbReference type="CDD" id="cd03692">
    <property type="entry name" value="mtIF2_IVc"/>
    <property type="match status" value="1"/>
</dbReference>
<protein>
    <submittedName>
        <fullName evidence="3">Translation initiation factor IF-2</fullName>
    </submittedName>
</protein>
<dbReference type="Gene3D" id="2.40.30.10">
    <property type="entry name" value="Translation factors"/>
    <property type="match status" value="1"/>
</dbReference>
<dbReference type="InterPro" id="IPR015760">
    <property type="entry name" value="TIF_IF2"/>
</dbReference>
<dbReference type="GO" id="GO:0005525">
    <property type="term" value="F:GTP binding"/>
    <property type="evidence" value="ECO:0007669"/>
    <property type="project" value="UniProtKB-KW"/>
</dbReference>
<evidence type="ECO:0000256" key="1">
    <source>
        <dbReference type="ARBA" id="ARBA00022741"/>
    </source>
</evidence>
<keyword evidence="2" id="KW-0342">GTP-binding</keyword>
<keyword evidence="3" id="KW-0648">Protein biosynthesis</keyword>
<reference evidence="3" key="1">
    <citation type="submission" date="2019-08" db="EMBL/GenBank/DDBJ databases">
        <authorList>
            <person name="Kucharzyk K."/>
            <person name="Murdoch R.W."/>
            <person name="Higgins S."/>
            <person name="Loffler F."/>
        </authorList>
    </citation>
    <scope>NUCLEOTIDE SEQUENCE</scope>
</reference>
<dbReference type="AlphaFoldDB" id="A0A645DU40"/>
<comment type="caution">
    <text evidence="3">The sequence shown here is derived from an EMBL/GenBank/DDBJ whole genome shotgun (WGS) entry which is preliminary data.</text>
</comment>
<dbReference type="PANTHER" id="PTHR43381:SF5">
    <property type="entry name" value="TR-TYPE G DOMAIN-CONTAINING PROTEIN"/>
    <property type="match status" value="1"/>
</dbReference>
<name>A0A645DU40_9ZZZZ</name>
<proteinExistence type="predicted"/>
<organism evidence="3">
    <name type="scientific">bioreactor metagenome</name>
    <dbReference type="NCBI Taxonomy" id="1076179"/>
    <lineage>
        <taxon>unclassified sequences</taxon>
        <taxon>metagenomes</taxon>
        <taxon>ecological metagenomes</taxon>
    </lineage>
</organism>
<dbReference type="EMBL" id="VSSQ01039718">
    <property type="protein sequence ID" value="MPM92831.1"/>
    <property type="molecule type" value="Genomic_DNA"/>
</dbReference>
<dbReference type="PANTHER" id="PTHR43381">
    <property type="entry name" value="TRANSLATION INITIATION FACTOR IF-2-RELATED"/>
    <property type="match status" value="1"/>
</dbReference>
<dbReference type="GO" id="GO:0003743">
    <property type="term" value="F:translation initiation factor activity"/>
    <property type="evidence" value="ECO:0007669"/>
    <property type="project" value="UniProtKB-KW"/>
</dbReference>